<accession>A0A517ZVB9</accession>
<gene>
    <name evidence="3" type="ORF">Mal52_49530</name>
</gene>
<evidence type="ECO:0000259" key="2">
    <source>
        <dbReference type="Pfam" id="PF03629"/>
    </source>
</evidence>
<feature type="domain" description="Sialate O-acetylesterase" evidence="2">
    <location>
        <begin position="48"/>
        <end position="240"/>
    </location>
</feature>
<dbReference type="EMBL" id="CP036276">
    <property type="protein sequence ID" value="QDU46433.1"/>
    <property type="molecule type" value="Genomic_DNA"/>
</dbReference>
<dbReference type="InterPro" id="IPR052940">
    <property type="entry name" value="Carb_Esterase_6"/>
</dbReference>
<evidence type="ECO:0000313" key="4">
    <source>
        <dbReference type="Proteomes" id="UP000319383"/>
    </source>
</evidence>
<dbReference type="Proteomes" id="UP000319383">
    <property type="component" value="Chromosome"/>
</dbReference>
<evidence type="ECO:0000313" key="3">
    <source>
        <dbReference type="EMBL" id="QDU46433.1"/>
    </source>
</evidence>
<dbReference type="InterPro" id="IPR005181">
    <property type="entry name" value="SASA"/>
</dbReference>
<dbReference type="PANTHER" id="PTHR31988">
    <property type="entry name" value="ESTERASE, PUTATIVE (DUF303)-RELATED"/>
    <property type="match status" value="1"/>
</dbReference>
<dbReference type="Pfam" id="PF03629">
    <property type="entry name" value="SASA"/>
    <property type="match status" value="1"/>
</dbReference>
<reference evidence="3 4" key="1">
    <citation type="submission" date="2019-02" db="EMBL/GenBank/DDBJ databases">
        <title>Deep-cultivation of Planctomycetes and their phenomic and genomic characterization uncovers novel biology.</title>
        <authorList>
            <person name="Wiegand S."/>
            <person name="Jogler M."/>
            <person name="Boedeker C."/>
            <person name="Pinto D."/>
            <person name="Vollmers J."/>
            <person name="Rivas-Marin E."/>
            <person name="Kohn T."/>
            <person name="Peeters S.H."/>
            <person name="Heuer A."/>
            <person name="Rast P."/>
            <person name="Oberbeckmann S."/>
            <person name="Bunk B."/>
            <person name="Jeske O."/>
            <person name="Meyerdierks A."/>
            <person name="Storesund J.E."/>
            <person name="Kallscheuer N."/>
            <person name="Luecker S."/>
            <person name="Lage O.M."/>
            <person name="Pohl T."/>
            <person name="Merkel B.J."/>
            <person name="Hornburger P."/>
            <person name="Mueller R.-W."/>
            <person name="Bruemmer F."/>
            <person name="Labrenz M."/>
            <person name="Spormann A.M."/>
            <person name="Op den Camp H."/>
            <person name="Overmann J."/>
            <person name="Amann R."/>
            <person name="Jetten M.S.M."/>
            <person name="Mascher T."/>
            <person name="Medema M.H."/>
            <person name="Devos D.P."/>
            <person name="Kaster A.-K."/>
            <person name="Ovreas L."/>
            <person name="Rohde M."/>
            <person name="Galperin M.Y."/>
            <person name="Jogler C."/>
        </authorList>
    </citation>
    <scope>NUCLEOTIDE SEQUENCE [LARGE SCALE GENOMIC DNA]</scope>
    <source>
        <strain evidence="3 4">Mal52</strain>
    </source>
</reference>
<dbReference type="GO" id="GO:0016788">
    <property type="term" value="F:hydrolase activity, acting on ester bonds"/>
    <property type="evidence" value="ECO:0007669"/>
    <property type="project" value="UniProtKB-ARBA"/>
</dbReference>
<organism evidence="3 4">
    <name type="scientific">Symmachiella dynata</name>
    <dbReference type="NCBI Taxonomy" id="2527995"/>
    <lineage>
        <taxon>Bacteria</taxon>
        <taxon>Pseudomonadati</taxon>
        <taxon>Planctomycetota</taxon>
        <taxon>Planctomycetia</taxon>
        <taxon>Planctomycetales</taxon>
        <taxon>Planctomycetaceae</taxon>
        <taxon>Symmachiella</taxon>
    </lineage>
</organism>
<proteinExistence type="predicted"/>
<evidence type="ECO:0000256" key="1">
    <source>
        <dbReference type="ARBA" id="ARBA00022801"/>
    </source>
</evidence>
<keyword evidence="1" id="KW-0378">Hydrolase</keyword>
<name>A0A517ZVB9_9PLAN</name>
<keyword evidence="4" id="KW-1185">Reference proteome</keyword>
<dbReference type="InterPro" id="IPR036514">
    <property type="entry name" value="SGNH_hydro_sf"/>
</dbReference>
<dbReference type="SUPFAM" id="SSF52266">
    <property type="entry name" value="SGNH hydrolase"/>
    <property type="match status" value="1"/>
</dbReference>
<dbReference type="PANTHER" id="PTHR31988:SF19">
    <property type="entry name" value="9-O-ACETYL-N-ACETYLNEURAMINIC ACID DEACETYLASE-RELATED"/>
    <property type="match status" value="1"/>
</dbReference>
<sequence>MEGRANGRKITREDQARLKNVQKRIQLAFNHEPIGPLDVVSPSKEIRKSYRRDRIFGPELFFGISLAEAMPNEKFLFIKRTRGSSSLHGCWNPEWSEDKAVLMGEAKHPKLYREYVDYVRRVLDGYSPEDYELCAMLWVQGESDDKAPEAEAAYGATLRMLIEHVRLDTKDKTLPFILFQVGSPQVVDGMRQTAAKVPNVTLIPQSQNPDSPDFYEKMENGHYNDKGMKKLGTRFAEVFLRTYASPQQ</sequence>
<protein>
    <recommendedName>
        <fullName evidence="2">Sialate O-acetylesterase domain-containing protein</fullName>
    </recommendedName>
</protein>
<dbReference type="Gene3D" id="3.40.50.1110">
    <property type="entry name" value="SGNH hydrolase"/>
    <property type="match status" value="1"/>
</dbReference>
<dbReference type="KEGG" id="sdyn:Mal52_49530"/>
<dbReference type="AlphaFoldDB" id="A0A517ZVB9"/>